<keyword evidence="2" id="KW-1185">Reference proteome</keyword>
<dbReference type="STRING" id="503106.A0A218Z9Z7"/>
<dbReference type="Gene3D" id="1.10.1280.10">
    <property type="entry name" value="Di-copper center containing domain from catechol oxidase"/>
    <property type="match status" value="1"/>
</dbReference>
<dbReference type="OrthoDB" id="6132182at2759"/>
<dbReference type="InterPro" id="IPR008922">
    <property type="entry name" value="Di-copper_centre_dom_sf"/>
</dbReference>
<dbReference type="Proteomes" id="UP000242519">
    <property type="component" value="Unassembled WGS sequence"/>
</dbReference>
<dbReference type="InParanoid" id="A0A218Z9Z7"/>
<dbReference type="SUPFAM" id="SSF48056">
    <property type="entry name" value="Di-copper centre-containing domain"/>
    <property type="match status" value="1"/>
</dbReference>
<name>A0A218Z9Z7_9HELO</name>
<reference evidence="1 2" key="1">
    <citation type="submission" date="2017-04" db="EMBL/GenBank/DDBJ databases">
        <title>Draft genome sequence of Marssonina coronaria NL1: causal agent of apple blotch.</title>
        <authorList>
            <person name="Cheng Q."/>
        </authorList>
    </citation>
    <scope>NUCLEOTIDE SEQUENCE [LARGE SCALE GENOMIC DNA]</scope>
    <source>
        <strain evidence="1 2">NL1</strain>
    </source>
</reference>
<dbReference type="AlphaFoldDB" id="A0A218Z9Z7"/>
<organism evidence="1 2">
    <name type="scientific">Diplocarpon coronariae</name>
    <dbReference type="NCBI Taxonomy" id="2795749"/>
    <lineage>
        <taxon>Eukaryota</taxon>
        <taxon>Fungi</taxon>
        <taxon>Dikarya</taxon>
        <taxon>Ascomycota</taxon>
        <taxon>Pezizomycotina</taxon>
        <taxon>Leotiomycetes</taxon>
        <taxon>Helotiales</taxon>
        <taxon>Drepanopezizaceae</taxon>
        <taxon>Diplocarpon</taxon>
    </lineage>
</organism>
<evidence type="ECO:0000313" key="2">
    <source>
        <dbReference type="Proteomes" id="UP000242519"/>
    </source>
</evidence>
<comment type="caution">
    <text evidence="1">The sequence shown here is derived from an EMBL/GenBank/DDBJ whole genome shotgun (WGS) entry which is preliminary data.</text>
</comment>
<evidence type="ECO:0000313" key="1">
    <source>
        <dbReference type="EMBL" id="OWP04095.1"/>
    </source>
</evidence>
<protein>
    <submittedName>
        <fullName evidence="1">Uncharacterized protein</fullName>
    </submittedName>
</protein>
<sequence length="71" mass="7982">MVDRVWWIWQAQDLEARLKAVSGTMTMFNIPPSRNATLNDDVDLGLIAPPVKLESLLNTMVGGRTGFWVHT</sequence>
<gene>
    <name evidence="1" type="ORF">B2J93_5916</name>
</gene>
<proteinExistence type="predicted"/>
<accession>A0A218Z9Z7</accession>
<dbReference type="EMBL" id="MZNU01000133">
    <property type="protein sequence ID" value="OWP04095.1"/>
    <property type="molecule type" value="Genomic_DNA"/>
</dbReference>